<dbReference type="GO" id="GO:0005886">
    <property type="term" value="C:plasma membrane"/>
    <property type="evidence" value="ECO:0007669"/>
    <property type="project" value="UniProtKB-SubCell"/>
</dbReference>
<organism evidence="8 9">
    <name type="scientific">Couchioplanes caeruleus</name>
    <dbReference type="NCBI Taxonomy" id="56438"/>
    <lineage>
        <taxon>Bacteria</taxon>
        <taxon>Bacillati</taxon>
        <taxon>Actinomycetota</taxon>
        <taxon>Actinomycetes</taxon>
        <taxon>Micromonosporales</taxon>
        <taxon>Micromonosporaceae</taxon>
        <taxon>Couchioplanes</taxon>
    </lineage>
</organism>
<proteinExistence type="predicted"/>
<evidence type="ECO:0000256" key="1">
    <source>
        <dbReference type="ARBA" id="ARBA00004651"/>
    </source>
</evidence>
<feature type="domain" description="RDD" evidence="7">
    <location>
        <begin position="11"/>
        <end position="172"/>
    </location>
</feature>
<evidence type="ECO:0000256" key="3">
    <source>
        <dbReference type="ARBA" id="ARBA00022692"/>
    </source>
</evidence>
<dbReference type="InterPro" id="IPR051791">
    <property type="entry name" value="Pra-immunoreactive"/>
</dbReference>
<comment type="caution">
    <text evidence="8">The sequence shown here is derived from an EMBL/GenBank/DDBJ whole genome shotgun (WGS) entry which is preliminary data.</text>
</comment>
<keyword evidence="3 6" id="KW-0812">Transmembrane</keyword>
<feature type="transmembrane region" description="Helical" evidence="6">
    <location>
        <begin position="74"/>
        <end position="96"/>
    </location>
</feature>
<evidence type="ECO:0000256" key="4">
    <source>
        <dbReference type="ARBA" id="ARBA00022989"/>
    </source>
</evidence>
<sequence length="180" mass="20116">MPLSPDGRPLADFGTRLLAYMIDAVILGAVAMVLFLPPFAWFMVNAMSDIAARSDPSTPGTPVAVEYEQVFNQFFLPLLLLELGFFVFLLVAYYVYYVEMMFRSGRTLGKKLMKVQVVPLEPGATLTRGMAARRYLVECVGGSFVPFLGLLDGLWQLWDKPYQQTLHDKVAKTIVIKVAP</sequence>
<keyword evidence="2" id="KW-1003">Cell membrane</keyword>
<reference evidence="8 9" key="1">
    <citation type="submission" date="2018-11" db="EMBL/GenBank/DDBJ databases">
        <title>Sequencing the genomes of 1000 actinobacteria strains.</title>
        <authorList>
            <person name="Klenk H.-P."/>
        </authorList>
    </citation>
    <scope>NUCLEOTIDE SEQUENCE [LARGE SCALE GENOMIC DNA]</scope>
    <source>
        <strain evidence="8 9">DSM 43634</strain>
    </source>
</reference>
<dbReference type="PANTHER" id="PTHR36115:SF4">
    <property type="entry name" value="MEMBRANE PROTEIN"/>
    <property type="match status" value="1"/>
</dbReference>
<evidence type="ECO:0000259" key="7">
    <source>
        <dbReference type="Pfam" id="PF06271"/>
    </source>
</evidence>
<keyword evidence="4 6" id="KW-1133">Transmembrane helix</keyword>
<name>A0A3N1GN14_9ACTN</name>
<dbReference type="EMBL" id="RJKL01000001">
    <property type="protein sequence ID" value="ROP31588.1"/>
    <property type="molecule type" value="Genomic_DNA"/>
</dbReference>
<dbReference type="Proteomes" id="UP000271683">
    <property type="component" value="Unassembled WGS sequence"/>
</dbReference>
<evidence type="ECO:0000256" key="5">
    <source>
        <dbReference type="ARBA" id="ARBA00023136"/>
    </source>
</evidence>
<dbReference type="PANTHER" id="PTHR36115">
    <property type="entry name" value="PROLINE-RICH ANTIGEN HOMOLOG-RELATED"/>
    <property type="match status" value="1"/>
</dbReference>
<protein>
    <submittedName>
        <fullName evidence="8">RDD family protein</fullName>
    </submittedName>
</protein>
<comment type="subcellular location">
    <subcellularLocation>
        <location evidence="1">Cell membrane</location>
        <topology evidence="1">Multi-pass membrane protein</topology>
    </subcellularLocation>
</comment>
<dbReference type="InterPro" id="IPR010432">
    <property type="entry name" value="RDD"/>
</dbReference>
<evidence type="ECO:0000256" key="6">
    <source>
        <dbReference type="SAM" id="Phobius"/>
    </source>
</evidence>
<dbReference type="Pfam" id="PF06271">
    <property type="entry name" value="RDD"/>
    <property type="match status" value="1"/>
</dbReference>
<feature type="transmembrane region" description="Helical" evidence="6">
    <location>
        <begin position="135"/>
        <end position="158"/>
    </location>
</feature>
<gene>
    <name evidence="8" type="ORF">EDD30_4502</name>
</gene>
<dbReference type="AlphaFoldDB" id="A0A3N1GN14"/>
<keyword evidence="5 6" id="KW-0472">Membrane</keyword>
<evidence type="ECO:0000256" key="2">
    <source>
        <dbReference type="ARBA" id="ARBA00022475"/>
    </source>
</evidence>
<evidence type="ECO:0000313" key="9">
    <source>
        <dbReference type="Proteomes" id="UP000271683"/>
    </source>
</evidence>
<evidence type="ECO:0000313" key="8">
    <source>
        <dbReference type="EMBL" id="ROP31588.1"/>
    </source>
</evidence>
<feature type="transmembrane region" description="Helical" evidence="6">
    <location>
        <begin position="20"/>
        <end position="44"/>
    </location>
</feature>
<accession>A0A3N1GN14</accession>